<keyword evidence="3 4" id="KW-0408">Iron</keyword>
<evidence type="ECO:0000259" key="6">
    <source>
        <dbReference type="PROSITE" id="PS51007"/>
    </source>
</evidence>
<dbReference type="InterPro" id="IPR009056">
    <property type="entry name" value="Cyt_c-like_dom"/>
</dbReference>
<dbReference type="PROSITE" id="PS51257">
    <property type="entry name" value="PROKAR_LIPOPROTEIN"/>
    <property type="match status" value="1"/>
</dbReference>
<dbReference type="PROSITE" id="PS51007">
    <property type="entry name" value="CYTC"/>
    <property type="match status" value="1"/>
</dbReference>
<keyword evidence="2 4" id="KW-0479">Metal-binding</keyword>
<proteinExistence type="predicted"/>
<evidence type="ECO:0000256" key="5">
    <source>
        <dbReference type="SAM" id="SignalP"/>
    </source>
</evidence>
<dbReference type="SUPFAM" id="SSF46626">
    <property type="entry name" value="Cytochrome c"/>
    <property type="match status" value="1"/>
</dbReference>
<feature type="domain" description="Cytochrome c" evidence="6">
    <location>
        <begin position="40"/>
        <end position="147"/>
    </location>
</feature>
<evidence type="ECO:0000256" key="3">
    <source>
        <dbReference type="ARBA" id="ARBA00023004"/>
    </source>
</evidence>
<feature type="chain" id="PRO_5046512755" evidence="5">
    <location>
        <begin position="30"/>
        <end position="188"/>
    </location>
</feature>
<evidence type="ECO:0000256" key="2">
    <source>
        <dbReference type="ARBA" id="ARBA00022723"/>
    </source>
</evidence>
<accession>A0ABU8B2A2</accession>
<keyword evidence="1 4" id="KW-0349">Heme</keyword>
<dbReference type="Proteomes" id="UP001364224">
    <property type="component" value="Unassembled WGS sequence"/>
</dbReference>
<dbReference type="InterPro" id="IPR036909">
    <property type="entry name" value="Cyt_c-like_dom_sf"/>
</dbReference>
<feature type="signal peptide" evidence="5">
    <location>
        <begin position="1"/>
        <end position="29"/>
    </location>
</feature>
<comment type="caution">
    <text evidence="7">The sequence shown here is derived from an EMBL/GenBank/DDBJ whole genome shotgun (WGS) entry which is preliminary data.</text>
</comment>
<evidence type="ECO:0000256" key="1">
    <source>
        <dbReference type="ARBA" id="ARBA00022617"/>
    </source>
</evidence>
<evidence type="ECO:0000256" key="4">
    <source>
        <dbReference type="PROSITE-ProRule" id="PRU00433"/>
    </source>
</evidence>
<sequence>MMIFNRLAARAGVLLASVVALNFSMLAAACGQSAPPPASDPTNAGKAVFSRANCVGCHKWHGNGGGGYGGDALSLRKTELTRDQIIETIGCGRPGTGMPFFIRGGYDEVKCHGMNRQDAGAQIPPEGATFLRPKDIEAVADYVIAHIKGTGEPTYAECVAFFSSTSRVCDVYKTQQPDHATASTGKGQ</sequence>
<organism evidence="7 8">
    <name type="scientific">Bradyrhizobium algeriense</name>
    <dbReference type="NCBI Taxonomy" id="634784"/>
    <lineage>
        <taxon>Bacteria</taxon>
        <taxon>Pseudomonadati</taxon>
        <taxon>Pseudomonadota</taxon>
        <taxon>Alphaproteobacteria</taxon>
        <taxon>Hyphomicrobiales</taxon>
        <taxon>Nitrobacteraceae</taxon>
        <taxon>Bradyrhizobium</taxon>
    </lineage>
</organism>
<dbReference type="Gene3D" id="1.10.760.10">
    <property type="entry name" value="Cytochrome c-like domain"/>
    <property type="match status" value="1"/>
</dbReference>
<dbReference type="EMBL" id="JAZHRV010000001">
    <property type="protein sequence ID" value="MEH2552656.1"/>
    <property type="molecule type" value="Genomic_DNA"/>
</dbReference>
<keyword evidence="8" id="KW-1185">Reference proteome</keyword>
<evidence type="ECO:0000313" key="7">
    <source>
        <dbReference type="EMBL" id="MEH2552656.1"/>
    </source>
</evidence>
<name>A0ABU8B2A2_9BRAD</name>
<keyword evidence="5" id="KW-0732">Signal</keyword>
<gene>
    <name evidence="7" type="ORF">V1286_000185</name>
</gene>
<reference evidence="7 8" key="1">
    <citation type="submission" date="2024-02" db="EMBL/GenBank/DDBJ databases">
        <title>Adaptive strategies in a cosmopolitan and abundant soil bacterium.</title>
        <authorList>
            <person name="Carini P."/>
        </authorList>
    </citation>
    <scope>NUCLEOTIDE SEQUENCE [LARGE SCALE GENOMIC DNA]</scope>
    <source>
        <strain evidence="7 8">AZCC 1608</strain>
    </source>
</reference>
<evidence type="ECO:0000313" key="8">
    <source>
        <dbReference type="Proteomes" id="UP001364224"/>
    </source>
</evidence>
<dbReference type="Pfam" id="PF13442">
    <property type="entry name" value="Cytochrome_CBB3"/>
    <property type="match status" value="1"/>
</dbReference>
<protein>
    <submittedName>
        <fullName evidence="7">Mono/diheme cytochrome c family protein</fullName>
    </submittedName>
</protein>